<dbReference type="SUPFAM" id="SSF88697">
    <property type="entry name" value="PUA domain-like"/>
    <property type="match status" value="1"/>
</dbReference>
<dbReference type="PANTHER" id="PTHR42873">
    <property type="entry name" value="RIBOSOMAL RNA LARGE SUBUNIT METHYLTRANSFERASE"/>
    <property type="match status" value="1"/>
</dbReference>
<dbReference type="Gene3D" id="3.40.50.150">
    <property type="entry name" value="Vaccinia Virus protein VP39"/>
    <property type="match status" value="1"/>
</dbReference>
<evidence type="ECO:0000313" key="11">
    <source>
        <dbReference type="Proteomes" id="UP000319848"/>
    </source>
</evidence>
<evidence type="ECO:0000256" key="1">
    <source>
        <dbReference type="ARBA" id="ARBA00004496"/>
    </source>
</evidence>
<dbReference type="CDD" id="cd21153">
    <property type="entry name" value="PUA_RlmI"/>
    <property type="match status" value="1"/>
</dbReference>
<dbReference type="Gene3D" id="2.30.130.10">
    <property type="entry name" value="PUA domain"/>
    <property type="match status" value="1"/>
</dbReference>
<proteinExistence type="inferred from homology"/>
<keyword evidence="7" id="KW-0694">RNA-binding</keyword>
<dbReference type="GO" id="GO:0006364">
    <property type="term" value="P:rRNA processing"/>
    <property type="evidence" value="ECO:0007669"/>
    <property type="project" value="UniProtKB-KW"/>
</dbReference>
<evidence type="ECO:0000256" key="4">
    <source>
        <dbReference type="ARBA" id="ARBA00022603"/>
    </source>
</evidence>
<dbReference type="Proteomes" id="UP000319848">
    <property type="component" value="Unassembled WGS sequence"/>
</dbReference>
<evidence type="ECO:0000256" key="6">
    <source>
        <dbReference type="ARBA" id="ARBA00022691"/>
    </source>
</evidence>
<dbReference type="GO" id="GO:0032259">
    <property type="term" value="P:methylation"/>
    <property type="evidence" value="ECO:0007669"/>
    <property type="project" value="UniProtKB-KW"/>
</dbReference>
<dbReference type="GO" id="GO:0008168">
    <property type="term" value="F:methyltransferase activity"/>
    <property type="evidence" value="ECO:0007669"/>
    <property type="project" value="UniProtKB-KW"/>
</dbReference>
<dbReference type="CDD" id="cd02440">
    <property type="entry name" value="AdoMet_MTases"/>
    <property type="match status" value="1"/>
</dbReference>
<dbReference type="SUPFAM" id="SSF53335">
    <property type="entry name" value="S-adenosyl-L-methionine-dependent methyltransferases"/>
    <property type="match status" value="1"/>
</dbReference>
<evidence type="ECO:0000313" key="10">
    <source>
        <dbReference type="EMBL" id="TWI13162.1"/>
    </source>
</evidence>
<sequence length="401" mass="45145">MLFVFNFAAKYKTMSYPKVILKPGKEKSVLRRHPWVFSGAVYGVSREINDGEMVEVVDSKDKHLATGYFSDRGSIVVRILTFGEELFTENFWADRLKGAWELRMKILDLKETNAFRLIHGEGDGIPGLIIDYYDKNWVLQAHSSGIFQEIEKIAEAIKTNFTDYCETIYCKSSGTLPQTGRDFFLFGDTPEVVAKENNILFAVNWVEGQKTGFFLDQRDNRKLLGHYAKGKRVLNTFCYTGGFSVYAMSAGAQLVTSVDISEKAVALAEKNMELNHDDCNHEAVASDVFTFMKEHTKQYDLIVLDPPAFAKSIKSKHTATQAYKRLNIAGMKAMAPNGILFTFSCSQVIDDVLFYNTVAAAAIESGRNIRVLHKLTQGPDHPVNMYHPEGAYLKGLVLYVE</sequence>
<evidence type="ECO:0000256" key="5">
    <source>
        <dbReference type="ARBA" id="ARBA00022679"/>
    </source>
</evidence>
<comment type="similarity">
    <text evidence="8">Belongs to the methyltransferase superfamily. RlmI family.</text>
</comment>
<dbReference type="PANTHER" id="PTHR42873:SF1">
    <property type="entry name" value="S-ADENOSYLMETHIONINE-DEPENDENT METHYLTRANSFERASE DOMAIN-CONTAINING PROTEIN"/>
    <property type="match status" value="1"/>
</dbReference>
<dbReference type="GO" id="GO:0003723">
    <property type="term" value="F:RNA binding"/>
    <property type="evidence" value="ECO:0007669"/>
    <property type="project" value="UniProtKB-KW"/>
</dbReference>
<feature type="domain" description="PUA" evidence="9">
    <location>
        <begin position="17"/>
        <end position="101"/>
    </location>
</feature>
<organism evidence="10 11">
    <name type="scientific">Flavobacterium cauense R2A-7</name>
    <dbReference type="NCBI Taxonomy" id="1341154"/>
    <lineage>
        <taxon>Bacteria</taxon>
        <taxon>Pseudomonadati</taxon>
        <taxon>Bacteroidota</taxon>
        <taxon>Flavobacteriia</taxon>
        <taxon>Flavobacteriales</taxon>
        <taxon>Flavobacteriaceae</taxon>
        <taxon>Flavobacterium</taxon>
    </lineage>
</organism>
<name>V6S5L4_9FLAO</name>
<evidence type="ECO:0000256" key="2">
    <source>
        <dbReference type="ARBA" id="ARBA00022490"/>
    </source>
</evidence>
<dbReference type="InterPro" id="IPR002478">
    <property type="entry name" value="PUA"/>
</dbReference>
<dbReference type="CDD" id="cd11572">
    <property type="entry name" value="RlmI_M_like"/>
    <property type="match status" value="1"/>
</dbReference>
<dbReference type="Gene3D" id="3.30.750.80">
    <property type="entry name" value="RNA methyltransferase domain (HRMD) like"/>
    <property type="match status" value="1"/>
</dbReference>
<protein>
    <submittedName>
        <fullName evidence="10">23S rRNA (Cytosine1962-C5)-methyltransferase</fullName>
    </submittedName>
</protein>
<gene>
    <name evidence="10" type="ORF">IP98_01144</name>
</gene>
<reference evidence="10 11" key="1">
    <citation type="journal article" date="2015" name="Stand. Genomic Sci.">
        <title>Genomic Encyclopedia of Bacterial and Archaeal Type Strains, Phase III: the genomes of soil and plant-associated and newly described type strains.</title>
        <authorList>
            <person name="Whitman W.B."/>
            <person name="Woyke T."/>
            <person name="Klenk H.P."/>
            <person name="Zhou Y."/>
            <person name="Lilburn T.G."/>
            <person name="Beck B.J."/>
            <person name="De Vos P."/>
            <person name="Vandamme P."/>
            <person name="Eisen J.A."/>
            <person name="Garrity G."/>
            <person name="Hugenholtz P."/>
            <person name="Kyrpides N.C."/>
        </authorList>
    </citation>
    <scope>NUCLEOTIDE SEQUENCE [LARGE SCALE GENOMIC DNA]</scope>
    <source>
        <strain evidence="10 11">CGMCC 1.7270</strain>
    </source>
</reference>
<dbReference type="STRING" id="1341154.FCR2A7T_04080"/>
<dbReference type="GO" id="GO:0005737">
    <property type="term" value="C:cytoplasm"/>
    <property type="evidence" value="ECO:0007669"/>
    <property type="project" value="UniProtKB-SubCell"/>
</dbReference>
<dbReference type="Pfam" id="PF10672">
    <property type="entry name" value="Methyltrans_SAM"/>
    <property type="match status" value="1"/>
</dbReference>
<evidence type="ECO:0000256" key="3">
    <source>
        <dbReference type="ARBA" id="ARBA00022552"/>
    </source>
</evidence>
<dbReference type="SMART" id="SM00359">
    <property type="entry name" value="PUA"/>
    <property type="match status" value="1"/>
</dbReference>
<comment type="subcellular location">
    <subcellularLocation>
        <location evidence="1">Cytoplasm</location>
    </subcellularLocation>
</comment>
<dbReference type="PROSITE" id="PS50890">
    <property type="entry name" value="PUA"/>
    <property type="match status" value="1"/>
</dbReference>
<evidence type="ECO:0000259" key="9">
    <source>
        <dbReference type="SMART" id="SM00359"/>
    </source>
</evidence>
<comment type="caution">
    <text evidence="10">The sequence shown here is derived from an EMBL/GenBank/DDBJ whole genome shotgun (WGS) entry which is preliminary data.</text>
</comment>
<dbReference type="InterPro" id="IPR036974">
    <property type="entry name" value="PUA_sf"/>
</dbReference>
<dbReference type="AlphaFoldDB" id="V6S5L4"/>
<keyword evidence="4 10" id="KW-0489">Methyltransferase</keyword>
<accession>V6S5L4</accession>
<dbReference type="EMBL" id="VLKQ01000004">
    <property type="protein sequence ID" value="TWI13162.1"/>
    <property type="molecule type" value="Genomic_DNA"/>
</dbReference>
<dbReference type="Pfam" id="PF17785">
    <property type="entry name" value="PUA_3"/>
    <property type="match status" value="1"/>
</dbReference>
<dbReference type="InterPro" id="IPR029063">
    <property type="entry name" value="SAM-dependent_MTases_sf"/>
</dbReference>
<keyword evidence="5 10" id="KW-0808">Transferase</keyword>
<evidence type="ECO:0000256" key="8">
    <source>
        <dbReference type="ARBA" id="ARBA00038091"/>
    </source>
</evidence>
<dbReference type="InterPro" id="IPR019614">
    <property type="entry name" value="SAM-dep_methyl-trfase"/>
</dbReference>
<evidence type="ECO:0000256" key="7">
    <source>
        <dbReference type="ARBA" id="ARBA00022884"/>
    </source>
</evidence>
<keyword evidence="11" id="KW-1185">Reference proteome</keyword>
<keyword evidence="2" id="KW-0963">Cytoplasm</keyword>
<dbReference type="InterPro" id="IPR041532">
    <property type="entry name" value="RlmI-like_PUA"/>
</dbReference>
<keyword evidence="3" id="KW-0698">rRNA processing</keyword>
<keyword evidence="6" id="KW-0949">S-adenosyl-L-methionine</keyword>
<dbReference type="InterPro" id="IPR015947">
    <property type="entry name" value="PUA-like_sf"/>
</dbReference>